<proteinExistence type="predicted"/>
<dbReference type="AlphaFoldDB" id="A0A5S3XEW3"/>
<name>A0A5S3XEW3_9GAMM</name>
<feature type="compositionally biased region" description="Acidic residues" evidence="1">
    <location>
        <begin position="1"/>
        <end position="14"/>
    </location>
</feature>
<evidence type="ECO:0000256" key="1">
    <source>
        <dbReference type="SAM" id="MobiDB-lite"/>
    </source>
</evidence>
<comment type="caution">
    <text evidence="2">The sequence shown here is derived from an EMBL/GenBank/DDBJ whole genome shotgun (WGS) entry which is preliminary data.</text>
</comment>
<dbReference type="RefSeq" id="WP_171044433.1">
    <property type="nucleotide sequence ID" value="NZ_PNCL01000206.1"/>
</dbReference>
<gene>
    <name evidence="2" type="ORF">CWB96_22300</name>
</gene>
<feature type="region of interest" description="Disordered" evidence="1">
    <location>
        <begin position="61"/>
        <end position="86"/>
    </location>
</feature>
<evidence type="ECO:0000313" key="2">
    <source>
        <dbReference type="EMBL" id="TMP51491.1"/>
    </source>
</evidence>
<dbReference type="Proteomes" id="UP000307706">
    <property type="component" value="Unassembled WGS sequence"/>
</dbReference>
<protein>
    <submittedName>
        <fullName evidence="2">Uncharacterized protein</fullName>
    </submittedName>
</protein>
<feature type="non-terminal residue" evidence="2">
    <location>
        <position position="86"/>
    </location>
</feature>
<feature type="non-terminal residue" evidence="2">
    <location>
        <position position="1"/>
    </location>
</feature>
<reference evidence="2 3" key="1">
    <citation type="submission" date="2017-12" db="EMBL/GenBank/DDBJ databases">
        <authorList>
            <person name="Paulsen S."/>
            <person name="Gram L.K."/>
        </authorList>
    </citation>
    <scope>NUCLEOTIDE SEQUENCE [LARGE SCALE GENOMIC DNA]</scope>
    <source>
        <strain evidence="2 3">S2231</strain>
    </source>
</reference>
<accession>A0A5S3XEW3</accession>
<dbReference type="EMBL" id="PNCL01000206">
    <property type="protein sequence ID" value="TMP51491.1"/>
    <property type="molecule type" value="Genomic_DNA"/>
</dbReference>
<evidence type="ECO:0000313" key="3">
    <source>
        <dbReference type="Proteomes" id="UP000307706"/>
    </source>
</evidence>
<sequence>LENTLEDDFEEDAVIEPSELDTQSTDEEINLEAEEPIETLPEFDEQAALDAVADESELPLEVEDEVEDELDVDSALENISEDDFEE</sequence>
<reference evidence="3" key="2">
    <citation type="submission" date="2019-06" db="EMBL/GenBank/DDBJ databases">
        <title>Co-occurence of chitin degradation, pigmentation and bioactivity in marine Pseudoalteromonas.</title>
        <authorList>
            <person name="Sonnenschein E.C."/>
            <person name="Bech P.K."/>
        </authorList>
    </citation>
    <scope>NUCLEOTIDE SEQUENCE [LARGE SCALE GENOMIC DNA]</scope>
    <source>
        <strain evidence="3">S2231</strain>
    </source>
</reference>
<feature type="region of interest" description="Disordered" evidence="1">
    <location>
        <begin position="1"/>
        <end position="26"/>
    </location>
</feature>
<organism evidence="2 3">
    <name type="scientific">Pseudoalteromonas citrea</name>
    <dbReference type="NCBI Taxonomy" id="43655"/>
    <lineage>
        <taxon>Bacteria</taxon>
        <taxon>Pseudomonadati</taxon>
        <taxon>Pseudomonadota</taxon>
        <taxon>Gammaproteobacteria</taxon>
        <taxon>Alteromonadales</taxon>
        <taxon>Pseudoalteromonadaceae</taxon>
        <taxon>Pseudoalteromonas</taxon>
    </lineage>
</organism>